<dbReference type="AlphaFoldDB" id="A0A0K1PW59"/>
<dbReference type="KEGG" id="llu:AKJ09_04417"/>
<organism evidence="1 2">
    <name type="scientific">Labilithrix luteola</name>
    <dbReference type="NCBI Taxonomy" id="1391654"/>
    <lineage>
        <taxon>Bacteria</taxon>
        <taxon>Pseudomonadati</taxon>
        <taxon>Myxococcota</taxon>
        <taxon>Polyangia</taxon>
        <taxon>Polyangiales</taxon>
        <taxon>Labilitrichaceae</taxon>
        <taxon>Labilithrix</taxon>
    </lineage>
</organism>
<gene>
    <name evidence="1" type="ORF">AKJ09_04417</name>
</gene>
<dbReference type="STRING" id="1391654.AKJ09_04417"/>
<proteinExistence type="predicted"/>
<dbReference type="Proteomes" id="UP000064967">
    <property type="component" value="Chromosome"/>
</dbReference>
<evidence type="ECO:0000313" key="1">
    <source>
        <dbReference type="EMBL" id="AKU97753.1"/>
    </source>
</evidence>
<evidence type="ECO:0000313" key="2">
    <source>
        <dbReference type="Proteomes" id="UP000064967"/>
    </source>
</evidence>
<dbReference type="EMBL" id="CP012333">
    <property type="protein sequence ID" value="AKU97753.1"/>
    <property type="molecule type" value="Genomic_DNA"/>
</dbReference>
<reference evidence="1 2" key="1">
    <citation type="submission" date="2015-08" db="EMBL/GenBank/DDBJ databases">
        <authorList>
            <person name="Babu N.S."/>
            <person name="Beckwith C.J."/>
            <person name="Beseler K.G."/>
            <person name="Brison A."/>
            <person name="Carone J.V."/>
            <person name="Caskin T.P."/>
            <person name="Diamond M."/>
            <person name="Durham M.E."/>
            <person name="Foxe J.M."/>
            <person name="Go M."/>
            <person name="Henderson B.A."/>
            <person name="Jones I.B."/>
            <person name="McGettigan J.A."/>
            <person name="Micheletti S.J."/>
            <person name="Nasrallah M.E."/>
            <person name="Ortiz D."/>
            <person name="Piller C.R."/>
            <person name="Privatt S.R."/>
            <person name="Schneider S.L."/>
            <person name="Sharp S."/>
            <person name="Smith T.C."/>
            <person name="Stanton J.D."/>
            <person name="Ullery H.E."/>
            <person name="Wilson R.J."/>
            <person name="Serrano M.G."/>
            <person name="Buck G."/>
            <person name="Lee V."/>
            <person name="Wang Y."/>
            <person name="Carvalho R."/>
            <person name="Voegtly L."/>
            <person name="Shi R."/>
            <person name="Duckworth R."/>
            <person name="Johnson A."/>
            <person name="Loviza R."/>
            <person name="Walstead R."/>
            <person name="Shah Z."/>
            <person name="Kiflezghi M."/>
            <person name="Wade K."/>
            <person name="Ball S.L."/>
            <person name="Bradley K.W."/>
            <person name="Asai D.J."/>
            <person name="Bowman C.A."/>
            <person name="Russell D.A."/>
            <person name="Pope W.H."/>
            <person name="Jacobs-Sera D."/>
            <person name="Hendrix R.W."/>
            <person name="Hatfull G.F."/>
        </authorList>
    </citation>
    <scope>NUCLEOTIDE SEQUENCE [LARGE SCALE GENOMIC DNA]</scope>
    <source>
        <strain evidence="1 2">DSM 27648</strain>
    </source>
</reference>
<protein>
    <submittedName>
        <fullName evidence="1">Uncharacterized protein</fullName>
    </submittedName>
</protein>
<sequence length="38" mass="4120">MIAWSVVSHAFAFGNVNPKALAFMRAGDKPGLYRVSLP</sequence>
<name>A0A0K1PW59_9BACT</name>
<keyword evidence="2" id="KW-1185">Reference proteome</keyword>
<accession>A0A0K1PW59</accession>